<dbReference type="AlphaFoldDB" id="A0AAF1BG75"/>
<keyword evidence="5" id="KW-0460">Magnesium</keyword>
<protein>
    <recommendedName>
        <fullName evidence="3">methylisocitrate lyase</fullName>
        <ecNumber evidence="3">4.1.3.30</ecNumber>
    </recommendedName>
</protein>
<dbReference type="Proteomes" id="UP000827549">
    <property type="component" value="Chromosome 2"/>
</dbReference>
<evidence type="ECO:0000256" key="5">
    <source>
        <dbReference type="PIRSR" id="PIRSR001362-3"/>
    </source>
</evidence>
<dbReference type="SUPFAM" id="SSF51621">
    <property type="entry name" value="Phosphoenolpyruvate/pyruvate domain"/>
    <property type="match status" value="1"/>
</dbReference>
<dbReference type="InterPro" id="IPR006254">
    <property type="entry name" value="Isocitrate_lyase"/>
</dbReference>
<dbReference type="Gene3D" id="1.10.10.850">
    <property type="match status" value="1"/>
</dbReference>
<keyword evidence="5" id="KW-0479">Metal-binding</keyword>
<evidence type="ECO:0000256" key="1">
    <source>
        <dbReference type="ARBA" id="ARBA00001050"/>
    </source>
</evidence>
<evidence type="ECO:0000313" key="6">
    <source>
        <dbReference type="EMBL" id="WOO78297.1"/>
    </source>
</evidence>
<dbReference type="PANTHER" id="PTHR21631:SF3">
    <property type="entry name" value="BIFUNCTIONAL GLYOXYLATE CYCLE PROTEIN"/>
    <property type="match status" value="1"/>
</dbReference>
<comment type="similarity">
    <text evidence="2">Belongs to the isocitrate lyase/PEP mutase superfamily. Isocitrate lyase family.</text>
</comment>
<name>A0AAF1BG75_9TREE</name>
<dbReference type="InterPro" id="IPR040442">
    <property type="entry name" value="Pyrv_kinase-like_dom_sf"/>
</dbReference>
<dbReference type="GO" id="GO:0004451">
    <property type="term" value="F:isocitrate lyase activity"/>
    <property type="evidence" value="ECO:0007669"/>
    <property type="project" value="InterPro"/>
</dbReference>
<dbReference type="PANTHER" id="PTHR21631">
    <property type="entry name" value="ISOCITRATE LYASE/MALATE SYNTHASE"/>
    <property type="match status" value="1"/>
</dbReference>
<dbReference type="PIRSF" id="PIRSF001362">
    <property type="entry name" value="Isocit_lyase"/>
    <property type="match status" value="1"/>
</dbReference>
<evidence type="ECO:0000313" key="7">
    <source>
        <dbReference type="Proteomes" id="UP000827549"/>
    </source>
</evidence>
<dbReference type="GO" id="GO:0046421">
    <property type="term" value="F:methylisocitrate lyase activity"/>
    <property type="evidence" value="ECO:0007669"/>
    <property type="project" value="UniProtKB-EC"/>
</dbReference>
<keyword evidence="7" id="KW-1185">Reference proteome</keyword>
<dbReference type="RefSeq" id="XP_062624329.1">
    <property type="nucleotide sequence ID" value="XM_062768345.1"/>
</dbReference>
<comment type="cofactor">
    <cofactor evidence="5">
        <name>Mg(2+)</name>
        <dbReference type="ChEBI" id="CHEBI:18420"/>
    </cofactor>
    <text evidence="5">Can also use Mn(2+) ion.</text>
</comment>
<gene>
    <name evidence="6" type="primary">icl2</name>
    <name evidence="6" type="ORF">LOC62_02G001847</name>
</gene>
<proteinExistence type="inferred from homology"/>
<evidence type="ECO:0000256" key="3">
    <source>
        <dbReference type="ARBA" id="ARBA00012260"/>
    </source>
</evidence>
<keyword evidence="4 6" id="KW-0456">Lyase</keyword>
<sequence length="421" mass="43987">MTLAALTNGDAVGQTAAAFMASATQADIARPYTPEQVDRLSPALARPAPNTMPLALRATLEAHRVAFTTAQVLGTADAVSLDAVTKAGAQVGYVSGAALSFADCADPGADLSDYPYDTVSKRVALLTSAQSFHATLGSALGSPRPAIPLIADADSGFGLFSTVMKATRGLVDAGVAGFHLDDLLPGSKRFDHAHGRGAVLVPFAEYSQRLSAAKLQLDIMRSEAVLIGRTDAVDATHITSSVDPVDRPFILGATVRLGTSYAAFVSPSEADPHASAEDGAAWVAQAGLCTLDEAFAAAALHLRSSFTVASIGVSVSDAKRVADDLLAAAGLPRLEWDPEVARTTQGWYAYRGGVDAAIVRSVHAAPLVDVLWACTFQLDLTLARRYASAVKEKFPLKYLMFNTSHARRAHVACECVGFGLC</sequence>
<feature type="binding site" evidence="5">
    <location>
        <position position="152"/>
    </location>
    <ligand>
        <name>Mg(2+)</name>
        <dbReference type="ChEBI" id="CHEBI:18420"/>
    </ligand>
</feature>
<dbReference type="InterPro" id="IPR015813">
    <property type="entry name" value="Pyrv/PenolPyrv_kinase-like_dom"/>
</dbReference>
<comment type="catalytic activity">
    <reaction evidence="1">
        <text>(2S,3R)-3-hydroxybutane-1,2,3-tricarboxylate = pyruvate + succinate</text>
        <dbReference type="Rhea" id="RHEA:16809"/>
        <dbReference type="ChEBI" id="CHEBI:15361"/>
        <dbReference type="ChEBI" id="CHEBI:30031"/>
        <dbReference type="ChEBI" id="CHEBI:57429"/>
        <dbReference type="EC" id="4.1.3.30"/>
    </reaction>
</comment>
<dbReference type="GeneID" id="87805100"/>
<dbReference type="EMBL" id="CP086715">
    <property type="protein sequence ID" value="WOO78297.1"/>
    <property type="molecule type" value="Genomic_DNA"/>
</dbReference>
<organism evidence="6 7">
    <name type="scientific">Vanrija pseudolonga</name>
    <dbReference type="NCBI Taxonomy" id="143232"/>
    <lineage>
        <taxon>Eukaryota</taxon>
        <taxon>Fungi</taxon>
        <taxon>Dikarya</taxon>
        <taxon>Basidiomycota</taxon>
        <taxon>Agaricomycotina</taxon>
        <taxon>Tremellomycetes</taxon>
        <taxon>Trichosporonales</taxon>
        <taxon>Trichosporonaceae</taxon>
        <taxon>Vanrija</taxon>
    </lineage>
</organism>
<dbReference type="GO" id="GO:0046872">
    <property type="term" value="F:metal ion binding"/>
    <property type="evidence" value="ECO:0007669"/>
    <property type="project" value="UniProtKB-KW"/>
</dbReference>
<dbReference type="Gene3D" id="3.20.20.60">
    <property type="entry name" value="Phosphoenolpyruvate-binding domains"/>
    <property type="match status" value="1"/>
</dbReference>
<dbReference type="GO" id="GO:0019752">
    <property type="term" value="P:carboxylic acid metabolic process"/>
    <property type="evidence" value="ECO:0007669"/>
    <property type="project" value="InterPro"/>
</dbReference>
<dbReference type="Pfam" id="PF00463">
    <property type="entry name" value="ICL"/>
    <property type="match status" value="1"/>
</dbReference>
<reference evidence="6" key="1">
    <citation type="submission" date="2023-10" db="EMBL/GenBank/DDBJ databases">
        <authorList>
            <person name="Noh H."/>
        </authorList>
    </citation>
    <scope>NUCLEOTIDE SEQUENCE</scope>
    <source>
        <strain evidence="6">DUCC4014</strain>
    </source>
</reference>
<evidence type="ECO:0000256" key="2">
    <source>
        <dbReference type="ARBA" id="ARBA00005704"/>
    </source>
</evidence>
<accession>A0AAF1BG75</accession>
<evidence type="ECO:0000256" key="4">
    <source>
        <dbReference type="ARBA" id="ARBA00023239"/>
    </source>
</evidence>
<dbReference type="EC" id="4.1.3.30" evidence="3"/>